<dbReference type="InterPro" id="IPR010385">
    <property type="entry name" value="DUF982"/>
</dbReference>
<reference evidence="1 2" key="1">
    <citation type="submission" date="2024-06" db="EMBL/GenBank/DDBJ databases">
        <title>Genomic Encyclopedia of Type Strains, Phase IV (KMG-IV): sequencing the most valuable type-strain genomes for metagenomic binning, comparative biology and taxonomic classification.</title>
        <authorList>
            <person name="Goeker M."/>
        </authorList>
    </citation>
    <scope>NUCLEOTIDE SEQUENCE [LARGE SCALE GENOMIC DNA]</scope>
    <source>
        <strain evidence="1 2">DSM 105042</strain>
    </source>
</reference>
<comment type="caution">
    <text evidence="1">The sequence shown here is derived from an EMBL/GenBank/DDBJ whole genome shotgun (WGS) entry which is preliminary data.</text>
</comment>
<evidence type="ECO:0000313" key="2">
    <source>
        <dbReference type="Proteomes" id="UP001549031"/>
    </source>
</evidence>
<organism evidence="1 2">
    <name type="scientific">Pseudorhizobium tarimense</name>
    <dbReference type="NCBI Taxonomy" id="1079109"/>
    <lineage>
        <taxon>Bacteria</taxon>
        <taxon>Pseudomonadati</taxon>
        <taxon>Pseudomonadota</taxon>
        <taxon>Alphaproteobacteria</taxon>
        <taxon>Hyphomicrobiales</taxon>
        <taxon>Rhizobiaceae</taxon>
        <taxon>Rhizobium/Agrobacterium group</taxon>
        <taxon>Pseudorhizobium</taxon>
    </lineage>
</organism>
<gene>
    <name evidence="1" type="ORF">ABID21_003673</name>
</gene>
<dbReference type="Proteomes" id="UP001549031">
    <property type="component" value="Unassembled WGS sequence"/>
</dbReference>
<keyword evidence="2" id="KW-1185">Reference proteome</keyword>
<name>A0ABV2HAJ5_9HYPH</name>
<sequence length="89" mass="9697">MGSVIEVGFQLDWEHPVFVGDGDLLDTAILGPRAGLKYLQAGLPIRTGQTYWNAVQACSSALLGKGDLDHARVCFIAAYAECMFKIEEH</sequence>
<proteinExistence type="predicted"/>
<evidence type="ECO:0000313" key="1">
    <source>
        <dbReference type="EMBL" id="MET3587548.1"/>
    </source>
</evidence>
<dbReference type="Gene3D" id="6.10.250.730">
    <property type="match status" value="1"/>
</dbReference>
<accession>A0ABV2HAJ5</accession>
<dbReference type="Pfam" id="PF06169">
    <property type="entry name" value="DUF982"/>
    <property type="match status" value="1"/>
</dbReference>
<evidence type="ECO:0008006" key="3">
    <source>
        <dbReference type="Google" id="ProtNLM"/>
    </source>
</evidence>
<protein>
    <recommendedName>
        <fullName evidence="3">DUF982 domain-containing protein</fullName>
    </recommendedName>
</protein>
<dbReference type="RefSeq" id="WP_376742129.1">
    <property type="nucleotide sequence ID" value="NZ_JALJRA010000014.1"/>
</dbReference>
<dbReference type="EMBL" id="JBEPLJ010000014">
    <property type="protein sequence ID" value="MET3587548.1"/>
    <property type="molecule type" value="Genomic_DNA"/>
</dbReference>